<reference evidence="2 3" key="1">
    <citation type="journal article" date="2014" name="Int. J. Syst. Evol. Microbiol.">
        <title>Complete genome sequence of Corynebacterium casei LMG S-19264T (=DSM 44701T), isolated from a smear-ripened cheese.</title>
        <authorList>
            <consortium name="US DOE Joint Genome Institute (JGI-PGF)"/>
            <person name="Walter F."/>
            <person name="Albersmeier A."/>
            <person name="Kalinowski J."/>
            <person name="Ruckert C."/>
        </authorList>
    </citation>
    <scope>NUCLEOTIDE SEQUENCE [LARGE SCALE GENOMIC DNA]</scope>
    <source>
        <strain evidence="2 3">KCTC 12866</strain>
    </source>
</reference>
<dbReference type="GO" id="GO:0004222">
    <property type="term" value="F:metalloendopeptidase activity"/>
    <property type="evidence" value="ECO:0007669"/>
    <property type="project" value="TreeGrafter"/>
</dbReference>
<dbReference type="InterPro" id="IPR011055">
    <property type="entry name" value="Dup_hybrid_motif"/>
</dbReference>
<name>A0A8J3D7W4_9BACT</name>
<evidence type="ECO:0000313" key="2">
    <source>
        <dbReference type="EMBL" id="GHB87356.1"/>
    </source>
</evidence>
<evidence type="ECO:0000313" key="3">
    <source>
        <dbReference type="Proteomes" id="UP000598271"/>
    </source>
</evidence>
<sequence>MSILLLWLAINTAPDTLNVAGQSAAVDVASYGRILTANPTQALRIPCIVPFETYDATMVTSLFGNRYHPILHRMRSHNGLDIGCAVQPVVASARGVVSRTGFDARGLGNYVKIIHGNGYETTYGHLSEVWVRVGQILNLSQPLGMAGKTGLATGVHLHYEIRKHGRLADPLDYLLLLYRQAETTLR</sequence>
<dbReference type="RefSeq" id="WP_189568605.1">
    <property type="nucleotide sequence ID" value="NZ_BMXF01000008.1"/>
</dbReference>
<dbReference type="Gene3D" id="2.70.70.10">
    <property type="entry name" value="Glucose Permease (Domain IIA)"/>
    <property type="match status" value="1"/>
</dbReference>
<dbReference type="EMBL" id="BMXF01000008">
    <property type="protein sequence ID" value="GHB87356.1"/>
    <property type="molecule type" value="Genomic_DNA"/>
</dbReference>
<evidence type="ECO:0000259" key="1">
    <source>
        <dbReference type="Pfam" id="PF01551"/>
    </source>
</evidence>
<gene>
    <name evidence="2" type="ORF">GCM10007390_49000</name>
</gene>
<dbReference type="InterPro" id="IPR016047">
    <property type="entry name" value="M23ase_b-sheet_dom"/>
</dbReference>
<dbReference type="AlphaFoldDB" id="A0A8J3D7W4"/>
<dbReference type="Pfam" id="PF01551">
    <property type="entry name" value="Peptidase_M23"/>
    <property type="match status" value="1"/>
</dbReference>
<protein>
    <recommendedName>
        <fullName evidence="1">M23ase beta-sheet core domain-containing protein</fullName>
    </recommendedName>
</protein>
<dbReference type="Proteomes" id="UP000598271">
    <property type="component" value="Unassembled WGS sequence"/>
</dbReference>
<proteinExistence type="predicted"/>
<comment type="caution">
    <text evidence="2">The sequence shown here is derived from an EMBL/GenBank/DDBJ whole genome shotgun (WGS) entry which is preliminary data.</text>
</comment>
<dbReference type="InterPro" id="IPR050570">
    <property type="entry name" value="Cell_wall_metabolism_enzyme"/>
</dbReference>
<organism evidence="2 3">
    <name type="scientific">Persicitalea jodogahamensis</name>
    <dbReference type="NCBI Taxonomy" id="402147"/>
    <lineage>
        <taxon>Bacteria</taxon>
        <taxon>Pseudomonadati</taxon>
        <taxon>Bacteroidota</taxon>
        <taxon>Cytophagia</taxon>
        <taxon>Cytophagales</taxon>
        <taxon>Spirosomataceae</taxon>
        <taxon>Persicitalea</taxon>
    </lineage>
</organism>
<dbReference type="SUPFAM" id="SSF51261">
    <property type="entry name" value="Duplicated hybrid motif"/>
    <property type="match status" value="1"/>
</dbReference>
<dbReference type="PANTHER" id="PTHR21666">
    <property type="entry name" value="PEPTIDASE-RELATED"/>
    <property type="match status" value="1"/>
</dbReference>
<feature type="domain" description="M23ase beta-sheet core" evidence="1">
    <location>
        <begin position="76"/>
        <end position="170"/>
    </location>
</feature>
<keyword evidence="3" id="KW-1185">Reference proteome</keyword>
<dbReference type="PANTHER" id="PTHR21666:SF270">
    <property type="entry name" value="MUREIN HYDROLASE ACTIVATOR ENVC"/>
    <property type="match status" value="1"/>
</dbReference>
<dbReference type="CDD" id="cd12797">
    <property type="entry name" value="M23_peptidase"/>
    <property type="match status" value="1"/>
</dbReference>
<accession>A0A8J3D7W4</accession>